<dbReference type="RefSeq" id="WP_127738822.1">
    <property type="nucleotide sequence ID" value="NZ_CP196002.1"/>
</dbReference>
<keyword evidence="1" id="KW-0812">Transmembrane</keyword>
<dbReference type="Pfam" id="PF07435">
    <property type="entry name" value="YycH"/>
    <property type="match status" value="1"/>
</dbReference>
<reference evidence="3 4" key="1">
    <citation type="submission" date="2019-01" db="EMBL/GenBank/DDBJ databases">
        <title>Bacillus sp. M5HDSG1-1, whole genome shotgun sequence.</title>
        <authorList>
            <person name="Tuo L."/>
        </authorList>
    </citation>
    <scope>NUCLEOTIDE SEQUENCE [LARGE SCALE GENOMIC DNA]</scope>
    <source>
        <strain evidence="3 4">M5HDSG1-1</strain>
    </source>
</reference>
<dbReference type="EMBL" id="RZTZ01000005">
    <property type="protein sequence ID" value="RVT61366.1"/>
    <property type="molecule type" value="Genomic_DNA"/>
</dbReference>
<comment type="caution">
    <text evidence="3">The sequence shown here is derived from an EMBL/GenBank/DDBJ whole genome shotgun (WGS) entry which is preliminary data.</text>
</comment>
<dbReference type="Gene3D" id="3.10.450.310">
    <property type="match status" value="1"/>
</dbReference>
<feature type="transmembrane region" description="Helical" evidence="1">
    <location>
        <begin position="12"/>
        <end position="28"/>
    </location>
</feature>
<proteinExistence type="predicted"/>
<dbReference type="InterPro" id="IPR009996">
    <property type="entry name" value="YycH"/>
</dbReference>
<evidence type="ECO:0000313" key="3">
    <source>
        <dbReference type="EMBL" id="RVT61366.1"/>
    </source>
</evidence>
<dbReference type="GeneID" id="87619368"/>
<dbReference type="Gene3D" id="3.30.310.160">
    <property type="entry name" value="YycH protein, domain 2"/>
    <property type="match status" value="1"/>
</dbReference>
<protein>
    <recommendedName>
        <fullName evidence="2">Regulatory protein YycH domain-containing protein</fullName>
    </recommendedName>
</protein>
<dbReference type="Proteomes" id="UP000288024">
    <property type="component" value="Unassembled WGS sequence"/>
</dbReference>
<dbReference type="InterPro" id="IPR042274">
    <property type="entry name" value="YycH/YycI_2"/>
</dbReference>
<evidence type="ECO:0000313" key="4">
    <source>
        <dbReference type="Proteomes" id="UP000288024"/>
    </source>
</evidence>
<keyword evidence="1" id="KW-1133">Transmembrane helix</keyword>
<accession>A0A3S2TTI2</accession>
<evidence type="ECO:0000259" key="2">
    <source>
        <dbReference type="Pfam" id="PF07435"/>
    </source>
</evidence>
<keyword evidence="1" id="KW-0472">Membrane</keyword>
<dbReference type="CDD" id="cd15787">
    <property type="entry name" value="YycH_N"/>
    <property type="match status" value="1"/>
</dbReference>
<feature type="domain" description="Regulatory protein YycH" evidence="2">
    <location>
        <begin position="6"/>
        <end position="428"/>
    </location>
</feature>
<sequence length="440" mass="50276">MNMNYENVKSLVLTILVMLSLLMYYLLWTDQGNTAEDPNDNIVETEKIGSKQEVADIVRPDRIFQHVDGEIYGTISMNEINSVLNVLKTVEYGSLTNISEEINDIPNFIEDEENSMEIRFPGQIPFSLYRDILQMDESNLFNFDTILVSYNLVKEDEGAVYFISKKEGKVYKSSISVSYINNIKDFQDNITAEDTSYTPYFSYQTDNNLIYLPKGKTELNKYIYKSETVDSSRLKNAMFSVPSNAQKSVETNEEVYTDESSMLRIEKDTHVVKFLKPSGTLTNELSPNQIIENSIDFVNDHGGWVNKYLFVDNNDKNMVNFRIYDESGFPVFNLKKDLSTIQVSWENNRVEQFITSNVAITPNPIDATAQKLDSGSSVLKEIQSSKNFDPNKLEDIVPGYDMVITNPSYAYLEPSWFYLYNGEWHQLGEGETGGSKSGLE</sequence>
<organism evidence="3 4">
    <name type="scientific">Niallia taxi</name>
    <dbReference type="NCBI Taxonomy" id="2499688"/>
    <lineage>
        <taxon>Bacteria</taxon>
        <taxon>Bacillati</taxon>
        <taxon>Bacillota</taxon>
        <taxon>Bacilli</taxon>
        <taxon>Bacillales</taxon>
        <taxon>Bacillaceae</taxon>
        <taxon>Niallia</taxon>
    </lineage>
</organism>
<keyword evidence="4" id="KW-1185">Reference proteome</keyword>
<evidence type="ECO:0000256" key="1">
    <source>
        <dbReference type="SAM" id="Phobius"/>
    </source>
</evidence>
<dbReference type="AlphaFoldDB" id="A0A3S2TTI2"/>
<gene>
    <name evidence="3" type="ORF">EM808_13970</name>
</gene>
<name>A0A3S2TTI2_9BACI</name>